<sequence>MIYQTLSDGLYPVALTPLDETKSIDWKGLEHLIEFYLNSGASGLFVNCASSEVQFFNNRQMLEISAFVVRQVNFRKPVLSGAILQDKIPNQANFIKEIMDTGVDVAVISANQIAALHEDDSLWQSKAEKLLHLTDGVPLGIYECPIPYHRLVSTKLYGWLAKTGRFSFHKDTSCDILKIKEKLNISRDSKLKFFNAHIDTLLDSLQAGGNGYSGIMSNFCPKLCAILCEKFNSNPTISFRLQKYLSNTENHILSISNAYPAVGKHFLRCRQVPIKPLCKTDQPELSNYQLRQLYELSNDIIFLENLDILNEGLPYLSTSHETRVKWQIYSHLPFRK</sequence>
<dbReference type="AlphaFoldDB" id="A0A1Q2MEK8"/>
<evidence type="ECO:0000256" key="2">
    <source>
        <dbReference type="ARBA" id="ARBA00023239"/>
    </source>
</evidence>
<name>A0A1Q2MEK8_9BACT</name>
<dbReference type="STRING" id="1851148.SMSP2_01342"/>
<evidence type="ECO:0000313" key="4">
    <source>
        <dbReference type="Proteomes" id="UP000188181"/>
    </source>
</evidence>
<dbReference type="OrthoDB" id="9796205at2"/>
<evidence type="ECO:0000313" key="3">
    <source>
        <dbReference type="EMBL" id="AQQ70978.1"/>
    </source>
</evidence>
<dbReference type="KEGG" id="pbas:SMSP2_01342"/>
<keyword evidence="2" id="KW-0456">Lyase</keyword>
<organism evidence="3 4">
    <name type="scientific">Limihaloglobus sulfuriphilus</name>
    <dbReference type="NCBI Taxonomy" id="1851148"/>
    <lineage>
        <taxon>Bacteria</taxon>
        <taxon>Pseudomonadati</taxon>
        <taxon>Planctomycetota</taxon>
        <taxon>Phycisphaerae</taxon>
        <taxon>Sedimentisphaerales</taxon>
        <taxon>Sedimentisphaeraceae</taxon>
        <taxon>Limihaloglobus</taxon>
    </lineage>
</organism>
<dbReference type="InterPro" id="IPR002220">
    <property type="entry name" value="DapA-like"/>
</dbReference>
<evidence type="ECO:0000256" key="1">
    <source>
        <dbReference type="ARBA" id="ARBA00007592"/>
    </source>
</evidence>
<dbReference type="EMBL" id="CP019646">
    <property type="protein sequence ID" value="AQQ70978.1"/>
    <property type="molecule type" value="Genomic_DNA"/>
</dbReference>
<proteinExistence type="inferred from homology"/>
<comment type="similarity">
    <text evidence="1">Belongs to the DapA family.</text>
</comment>
<dbReference type="PANTHER" id="PTHR12128:SF66">
    <property type="entry name" value="4-HYDROXY-2-OXOGLUTARATE ALDOLASE, MITOCHONDRIAL"/>
    <property type="match status" value="1"/>
</dbReference>
<dbReference type="GO" id="GO:0008840">
    <property type="term" value="F:4-hydroxy-tetrahydrodipicolinate synthase activity"/>
    <property type="evidence" value="ECO:0007669"/>
    <property type="project" value="TreeGrafter"/>
</dbReference>
<gene>
    <name evidence="3" type="ORF">SMSP2_01342</name>
</gene>
<accession>A0A1Q2MEK8</accession>
<dbReference type="InterPro" id="IPR013785">
    <property type="entry name" value="Aldolase_TIM"/>
</dbReference>
<dbReference type="CDD" id="cd00408">
    <property type="entry name" value="DHDPS-like"/>
    <property type="match status" value="1"/>
</dbReference>
<keyword evidence="4" id="KW-1185">Reference proteome</keyword>
<dbReference type="RefSeq" id="WP_146683202.1">
    <property type="nucleotide sequence ID" value="NZ_CP019646.1"/>
</dbReference>
<protein>
    <submittedName>
        <fullName evidence="3">Dihydrodipicolinate synthase</fullName>
    </submittedName>
</protein>
<dbReference type="PANTHER" id="PTHR12128">
    <property type="entry name" value="DIHYDRODIPICOLINATE SYNTHASE"/>
    <property type="match status" value="1"/>
</dbReference>
<dbReference type="Pfam" id="PF00701">
    <property type="entry name" value="DHDPS"/>
    <property type="match status" value="1"/>
</dbReference>
<dbReference type="Gene3D" id="3.20.20.70">
    <property type="entry name" value="Aldolase class I"/>
    <property type="match status" value="1"/>
</dbReference>
<dbReference type="SUPFAM" id="SSF51569">
    <property type="entry name" value="Aldolase"/>
    <property type="match status" value="1"/>
</dbReference>
<reference evidence="4" key="1">
    <citation type="submission" date="2017-02" db="EMBL/GenBank/DDBJ databases">
        <title>Comparative genomics and description of representatives of a novel lineage of planctomycetes thriving in anoxic sediments.</title>
        <authorList>
            <person name="Spring S."/>
            <person name="Bunk B."/>
            <person name="Sproer C."/>
        </authorList>
    </citation>
    <scope>NUCLEOTIDE SEQUENCE [LARGE SCALE GENOMIC DNA]</scope>
    <source>
        <strain evidence="4">SM-Chi-D1</strain>
    </source>
</reference>
<dbReference type="SMART" id="SM01130">
    <property type="entry name" value="DHDPS"/>
    <property type="match status" value="1"/>
</dbReference>
<dbReference type="Proteomes" id="UP000188181">
    <property type="component" value="Chromosome"/>
</dbReference>